<evidence type="ECO:0000259" key="2">
    <source>
        <dbReference type="Pfam" id="PF07811"/>
    </source>
</evidence>
<dbReference type="STRING" id="1122192.SAMN02745673_02130"/>
<organism evidence="3 4">
    <name type="scientific">Marinactinospora thermotolerans DSM 45154</name>
    <dbReference type="NCBI Taxonomy" id="1122192"/>
    <lineage>
        <taxon>Bacteria</taxon>
        <taxon>Bacillati</taxon>
        <taxon>Actinomycetota</taxon>
        <taxon>Actinomycetes</taxon>
        <taxon>Streptosporangiales</taxon>
        <taxon>Nocardiopsidaceae</taxon>
        <taxon>Marinactinospora</taxon>
    </lineage>
</organism>
<dbReference type="Proteomes" id="UP000190637">
    <property type="component" value="Unassembled WGS sequence"/>
</dbReference>
<sequence>MRPNRRSDDRGSAEIAIATPLLLLLVLLVVQVAIWMHGDHVASSVAQRAVDAARTAEEGDAQSYAESVADNLGGSMLSERSIVIERGATTARVVVSAEVPTIIPGMSWPVRHELTAPVERFVPPAPAEVAP</sequence>
<dbReference type="RefSeq" id="WP_235000904.1">
    <property type="nucleotide sequence ID" value="NZ_FUWS01000005.1"/>
</dbReference>
<reference evidence="3 4" key="1">
    <citation type="submission" date="2017-02" db="EMBL/GenBank/DDBJ databases">
        <authorList>
            <person name="Peterson S.W."/>
        </authorList>
    </citation>
    <scope>NUCLEOTIDE SEQUENCE [LARGE SCALE GENOMIC DNA]</scope>
    <source>
        <strain evidence="3 4">DSM 45154</strain>
    </source>
</reference>
<feature type="domain" description="TadE-like" evidence="2">
    <location>
        <begin position="12"/>
        <end position="50"/>
    </location>
</feature>
<keyword evidence="1" id="KW-0472">Membrane</keyword>
<evidence type="ECO:0000313" key="4">
    <source>
        <dbReference type="Proteomes" id="UP000190637"/>
    </source>
</evidence>
<dbReference type="Pfam" id="PF07811">
    <property type="entry name" value="TadE"/>
    <property type="match status" value="1"/>
</dbReference>
<accession>A0A1T4QB95</accession>
<keyword evidence="1" id="KW-0812">Transmembrane</keyword>
<name>A0A1T4QB95_9ACTN</name>
<evidence type="ECO:0000256" key="1">
    <source>
        <dbReference type="SAM" id="Phobius"/>
    </source>
</evidence>
<protein>
    <submittedName>
        <fullName evidence="3">Flp pilus assembly protein TadG</fullName>
    </submittedName>
</protein>
<evidence type="ECO:0000313" key="3">
    <source>
        <dbReference type="EMBL" id="SKA00811.1"/>
    </source>
</evidence>
<keyword evidence="4" id="KW-1185">Reference proteome</keyword>
<dbReference type="AlphaFoldDB" id="A0A1T4QB95"/>
<proteinExistence type="predicted"/>
<keyword evidence="1" id="KW-1133">Transmembrane helix</keyword>
<dbReference type="InterPro" id="IPR012495">
    <property type="entry name" value="TadE-like_dom"/>
</dbReference>
<feature type="transmembrane region" description="Helical" evidence="1">
    <location>
        <begin position="12"/>
        <end position="36"/>
    </location>
</feature>
<dbReference type="EMBL" id="FUWS01000005">
    <property type="protein sequence ID" value="SKA00811.1"/>
    <property type="molecule type" value="Genomic_DNA"/>
</dbReference>
<gene>
    <name evidence="3" type="ORF">SAMN02745673_02130</name>
</gene>